<dbReference type="SUPFAM" id="SSF103481">
    <property type="entry name" value="Multidrug resistance efflux transporter EmrE"/>
    <property type="match status" value="2"/>
</dbReference>
<dbReference type="Gene3D" id="1.10.3730.20">
    <property type="match status" value="1"/>
</dbReference>
<feature type="domain" description="EamA" evidence="2">
    <location>
        <begin position="53"/>
        <end position="185"/>
    </location>
</feature>
<organism evidence="3 4">
    <name type="scientific">Comamonas odontotermitis</name>
    <dbReference type="NCBI Taxonomy" id="379895"/>
    <lineage>
        <taxon>Bacteria</taxon>
        <taxon>Pseudomonadati</taxon>
        <taxon>Pseudomonadota</taxon>
        <taxon>Betaproteobacteria</taxon>
        <taxon>Burkholderiales</taxon>
        <taxon>Comamonadaceae</taxon>
        <taxon>Comamonas</taxon>
    </lineage>
</organism>
<dbReference type="Pfam" id="PF00892">
    <property type="entry name" value="EamA"/>
    <property type="match status" value="2"/>
</dbReference>
<evidence type="ECO:0000259" key="2">
    <source>
        <dbReference type="Pfam" id="PF00892"/>
    </source>
</evidence>
<gene>
    <name evidence="3" type="ORF">HNP33_000733</name>
</gene>
<feature type="transmembrane region" description="Helical" evidence="1">
    <location>
        <begin position="309"/>
        <end position="330"/>
    </location>
</feature>
<dbReference type="InterPro" id="IPR037185">
    <property type="entry name" value="EmrE-like"/>
</dbReference>
<feature type="transmembrane region" description="Helical" evidence="1">
    <location>
        <begin position="169"/>
        <end position="186"/>
    </location>
</feature>
<feature type="transmembrane region" description="Helical" evidence="1">
    <location>
        <begin position="252"/>
        <end position="272"/>
    </location>
</feature>
<protein>
    <submittedName>
        <fullName evidence="3">Drug/metabolite transporter (DMT)-like permease</fullName>
    </submittedName>
</protein>
<name>A0ABR6RBZ2_9BURK</name>
<feature type="transmembrane region" description="Helical" evidence="1">
    <location>
        <begin position="224"/>
        <end position="246"/>
    </location>
</feature>
<keyword evidence="4" id="KW-1185">Reference proteome</keyword>
<dbReference type="PANTHER" id="PTHR22911">
    <property type="entry name" value="ACYL-MALONYL CONDENSING ENZYME-RELATED"/>
    <property type="match status" value="1"/>
</dbReference>
<keyword evidence="1" id="KW-0812">Transmembrane</keyword>
<dbReference type="EMBL" id="JACHKZ010000003">
    <property type="protein sequence ID" value="MBB6576685.1"/>
    <property type="molecule type" value="Genomic_DNA"/>
</dbReference>
<feature type="transmembrane region" description="Helical" evidence="1">
    <location>
        <begin position="143"/>
        <end position="162"/>
    </location>
</feature>
<dbReference type="Proteomes" id="UP000562492">
    <property type="component" value="Unassembled WGS sequence"/>
</dbReference>
<evidence type="ECO:0000313" key="3">
    <source>
        <dbReference type="EMBL" id="MBB6576685.1"/>
    </source>
</evidence>
<accession>A0ABR6RBZ2</accession>
<feature type="domain" description="EamA" evidence="2">
    <location>
        <begin position="208"/>
        <end position="324"/>
    </location>
</feature>
<comment type="caution">
    <text evidence="3">The sequence shown here is derived from an EMBL/GenBank/DDBJ whole genome shotgun (WGS) entry which is preliminary data.</text>
</comment>
<feature type="transmembrane region" description="Helical" evidence="1">
    <location>
        <begin position="284"/>
        <end position="303"/>
    </location>
</feature>
<evidence type="ECO:0000256" key="1">
    <source>
        <dbReference type="SAM" id="Phobius"/>
    </source>
</evidence>
<evidence type="ECO:0000313" key="4">
    <source>
        <dbReference type="Proteomes" id="UP000562492"/>
    </source>
</evidence>
<dbReference type="PANTHER" id="PTHR22911:SF103">
    <property type="entry name" value="BLR2811 PROTEIN"/>
    <property type="match status" value="1"/>
</dbReference>
<feature type="transmembrane region" description="Helical" evidence="1">
    <location>
        <begin position="49"/>
        <end position="67"/>
    </location>
</feature>
<reference evidence="3 4" key="1">
    <citation type="submission" date="2020-08" db="EMBL/GenBank/DDBJ databases">
        <title>Functional genomics of gut bacteria from endangered species of beetles.</title>
        <authorList>
            <person name="Carlos-Shanley C."/>
        </authorList>
    </citation>
    <scope>NUCLEOTIDE SEQUENCE [LARGE SCALE GENOMIC DNA]</scope>
    <source>
        <strain evidence="3 4">S00124</strain>
    </source>
</reference>
<sequence>MTSPTASPAPVALRPGDLTLTASAVPQLPTSNVAPVTTPPPSAPRPGKGSAFTGIALTVTACAFFCLLDTGSKYVGAVLPLLMALWLRYALQSIFTLGWGLAQSGVDIFRTTHPRFQVMRAALFCSSNACAMMSLRYLPLAEFTAVVAMTPLAMTLVAALWLRQPVSPLRWVLVAMGFIGTVVIIRPGGANFSGGALVWPLLQLAANTAYQIVSSQMAGKERPLTTQIYTSLLALVLTTASLPWFWQMPDTAALWLGALAMGVGSTIGHLMLLKAYEHAKPATISPFLYSQIPFAVFSGWLLYGHIPDHWAVLGMVAIAVGGALSAWLSVRESR</sequence>
<proteinExistence type="predicted"/>
<keyword evidence="1" id="KW-1133">Transmembrane helix</keyword>
<feature type="transmembrane region" description="Helical" evidence="1">
    <location>
        <begin position="192"/>
        <end position="212"/>
    </location>
</feature>
<keyword evidence="1" id="KW-0472">Membrane</keyword>
<feature type="transmembrane region" description="Helical" evidence="1">
    <location>
        <begin position="74"/>
        <end position="91"/>
    </location>
</feature>
<dbReference type="InterPro" id="IPR000620">
    <property type="entry name" value="EamA_dom"/>
</dbReference>